<evidence type="ECO:0000313" key="2">
    <source>
        <dbReference type="EMBL" id="GLS87165.1"/>
    </source>
</evidence>
<organism evidence="2 3">
    <name type="scientific">Cypionkella aquatica</name>
    <dbReference type="NCBI Taxonomy" id="1756042"/>
    <lineage>
        <taxon>Bacteria</taxon>
        <taxon>Pseudomonadati</taxon>
        <taxon>Pseudomonadota</taxon>
        <taxon>Alphaproteobacteria</taxon>
        <taxon>Rhodobacterales</taxon>
        <taxon>Paracoccaceae</taxon>
        <taxon>Cypionkella</taxon>
    </lineage>
</organism>
<dbReference type="AlphaFoldDB" id="A0AA37TW82"/>
<protein>
    <recommendedName>
        <fullName evidence="1">B12-binding domain-containing protein</fullName>
    </recommendedName>
</protein>
<dbReference type="RefSeq" id="WP_284325343.1">
    <property type="nucleotide sequence ID" value="NZ_BSPP01000007.1"/>
</dbReference>
<dbReference type="InterPro" id="IPR006158">
    <property type="entry name" value="Cobalamin-bd"/>
</dbReference>
<name>A0AA37TW82_9RHOB</name>
<evidence type="ECO:0000313" key="3">
    <source>
        <dbReference type="Proteomes" id="UP001157355"/>
    </source>
</evidence>
<proteinExistence type="predicted"/>
<dbReference type="GO" id="GO:0046872">
    <property type="term" value="F:metal ion binding"/>
    <property type="evidence" value="ECO:0007669"/>
    <property type="project" value="InterPro"/>
</dbReference>
<dbReference type="Gene3D" id="3.40.50.280">
    <property type="entry name" value="Cobalamin-binding domain"/>
    <property type="match status" value="1"/>
</dbReference>
<dbReference type="PROSITE" id="PS51332">
    <property type="entry name" value="B12_BINDING"/>
    <property type="match status" value="1"/>
</dbReference>
<comment type="caution">
    <text evidence="2">The sequence shown here is derived from an EMBL/GenBank/DDBJ whole genome shotgun (WGS) entry which is preliminary data.</text>
</comment>
<gene>
    <name evidence="2" type="ORF">GCM10010873_21390</name>
</gene>
<sequence length="581" mass="61625">MNRADLLPEPDLPNGADLLAEGRALASLWQTGPSAFLTHYDTASELEYKRQAMAQGRVMQHAQIGYRDPTKSIRAYHDIWAACDAAGMRLDRYGLCLDWSMALPRAIRARAQRGTGMILPTIEDFITLANAAPVAAHFGDFVLGFPAALENTQAALTAGATAIGNLGQYFTFRVPGHDDDIAATKATVTALGLIAAQSRPVMIHSNIDDGFAAQFTDLANALGMILVERDIAALIGAPIGHAFGHHFSDPLARLAFQQALAAEGAAPGTMIYGNTTSYRGTPAQNWAALSAYLMVDALGQQRAPSGHAINPVPLTENQRIPEVDEVIEAQLFAGRLIEMAGSWQSMIDPAAVGSLSQTLRHGAHVFRKNLWAGLTEAGIDTSDAFECLLALRRMGGRRIEASYGAGKLDPRAMGGRTPIVPATILSEIAHMAAAALGPNPPSLPDLNILVATSDVHEHGKMLLEEMLNQLGATAIDGGTSTDPDRIIAQTIATSPDAIAISTYNGVALSYYQALRAGLDRHGLTTPILIGGRLNQIPEGSNTSLPQDVGDQLAAEGALVCRDAAELVPNLQQIAARRLRAP</sequence>
<dbReference type="GO" id="GO:0031419">
    <property type="term" value="F:cobalamin binding"/>
    <property type="evidence" value="ECO:0007669"/>
    <property type="project" value="InterPro"/>
</dbReference>
<dbReference type="SUPFAM" id="SSF52242">
    <property type="entry name" value="Cobalamin (vitamin B12)-binding domain"/>
    <property type="match status" value="1"/>
</dbReference>
<accession>A0AA37TW82</accession>
<dbReference type="CDD" id="cd02065">
    <property type="entry name" value="B12-binding_like"/>
    <property type="match status" value="1"/>
</dbReference>
<evidence type="ECO:0000259" key="1">
    <source>
        <dbReference type="PROSITE" id="PS51332"/>
    </source>
</evidence>
<feature type="domain" description="B12-binding" evidence="1">
    <location>
        <begin position="443"/>
        <end position="581"/>
    </location>
</feature>
<keyword evidence="3" id="KW-1185">Reference proteome</keyword>
<dbReference type="Proteomes" id="UP001157355">
    <property type="component" value="Unassembled WGS sequence"/>
</dbReference>
<reference evidence="2 3" key="1">
    <citation type="journal article" date="2014" name="Int. J. Syst. Evol. Microbiol.">
        <title>Complete genome sequence of Corynebacterium casei LMG S-19264T (=DSM 44701T), isolated from a smear-ripened cheese.</title>
        <authorList>
            <consortium name="US DOE Joint Genome Institute (JGI-PGF)"/>
            <person name="Walter F."/>
            <person name="Albersmeier A."/>
            <person name="Kalinowski J."/>
            <person name="Ruckert C."/>
        </authorList>
    </citation>
    <scope>NUCLEOTIDE SEQUENCE [LARGE SCALE GENOMIC DNA]</scope>
    <source>
        <strain evidence="2 3">NBRC 111766</strain>
    </source>
</reference>
<dbReference type="EMBL" id="BSPP01000007">
    <property type="protein sequence ID" value="GLS87165.1"/>
    <property type="molecule type" value="Genomic_DNA"/>
</dbReference>
<dbReference type="InterPro" id="IPR036724">
    <property type="entry name" value="Cobalamin-bd_sf"/>
</dbReference>